<feature type="binding site" evidence="1">
    <location>
        <position position="57"/>
    </location>
    <ligand>
        <name>substrate</name>
    </ligand>
</feature>
<dbReference type="STRING" id="376730.SAMN04487906_1753"/>
<gene>
    <name evidence="2" type="ORF">P278_06570</name>
</gene>
<dbReference type="EMBL" id="AYXY01000009">
    <property type="protein sequence ID" value="ETN96389.1"/>
    <property type="molecule type" value="Genomic_DNA"/>
</dbReference>
<name>W2UR19_9FLAO</name>
<dbReference type="Proteomes" id="UP000018850">
    <property type="component" value="Unassembled WGS sequence"/>
</dbReference>
<proteinExistence type="predicted"/>
<reference evidence="2 3" key="2">
    <citation type="journal article" date="2016" name="Genome Announc.">
        <title>Draft Genome Sequence of Zhouia amylolytica AD3, Isolated from Tidal Flat Sediment.</title>
        <authorList>
            <person name="Jia B."/>
            <person name="Jin H.M."/>
            <person name="Lee H.J."/>
            <person name="Jeon C.O."/>
        </authorList>
    </citation>
    <scope>NUCLEOTIDE SEQUENCE [LARGE SCALE GENOMIC DNA]</scope>
    <source>
        <strain evidence="2 3">AD3</strain>
    </source>
</reference>
<dbReference type="InterPro" id="IPR029033">
    <property type="entry name" value="His_PPase_superfam"/>
</dbReference>
<organism evidence="2 3">
    <name type="scientific">Zhouia amylolytica AD3</name>
    <dbReference type="NCBI Taxonomy" id="1286632"/>
    <lineage>
        <taxon>Bacteria</taxon>
        <taxon>Pseudomonadati</taxon>
        <taxon>Bacteroidota</taxon>
        <taxon>Flavobacteriia</taxon>
        <taxon>Flavobacteriales</taxon>
        <taxon>Flavobacteriaceae</taxon>
        <taxon>Zhouia</taxon>
    </lineage>
</organism>
<reference evidence="3" key="1">
    <citation type="submission" date="2013-11" db="EMBL/GenBank/DDBJ databases">
        <title>Draft genome sequence from a member of Zhouia, isolated tidal flat.</title>
        <authorList>
            <person name="Jin H."/>
            <person name="Jeon C.O."/>
        </authorList>
    </citation>
    <scope>NUCLEOTIDE SEQUENCE [LARGE SCALE GENOMIC DNA]</scope>
    <source>
        <strain evidence="3">AD3</strain>
    </source>
</reference>
<comment type="caution">
    <text evidence="2">The sequence shown here is derived from an EMBL/GenBank/DDBJ whole genome shotgun (WGS) entry which is preliminary data.</text>
</comment>
<dbReference type="Pfam" id="PF00300">
    <property type="entry name" value="His_Phos_1"/>
    <property type="match status" value="1"/>
</dbReference>
<dbReference type="AlphaFoldDB" id="W2UR19"/>
<dbReference type="eggNOG" id="COG2062">
    <property type="taxonomic scope" value="Bacteria"/>
</dbReference>
<accession>W2UR19</accession>
<evidence type="ECO:0000256" key="1">
    <source>
        <dbReference type="PIRSR" id="PIRSR613078-2"/>
    </source>
</evidence>
<dbReference type="PATRIC" id="fig|1286632.3.peg.655"/>
<dbReference type="PANTHER" id="PTHR47623:SF1">
    <property type="entry name" value="OS09G0287300 PROTEIN"/>
    <property type="match status" value="1"/>
</dbReference>
<dbReference type="PANTHER" id="PTHR47623">
    <property type="entry name" value="OS09G0287300 PROTEIN"/>
    <property type="match status" value="1"/>
</dbReference>
<evidence type="ECO:0000313" key="2">
    <source>
        <dbReference type="EMBL" id="ETN96389.1"/>
    </source>
</evidence>
<keyword evidence="3" id="KW-1185">Reference proteome</keyword>
<dbReference type="CDD" id="cd07067">
    <property type="entry name" value="HP_PGM_like"/>
    <property type="match status" value="1"/>
</dbReference>
<dbReference type="RefSeq" id="WP_038262344.1">
    <property type="nucleotide sequence ID" value="NZ_AYXY01000009.1"/>
</dbReference>
<dbReference type="InterPro" id="IPR013078">
    <property type="entry name" value="His_Pase_superF_clade-1"/>
</dbReference>
<evidence type="ECO:0000313" key="3">
    <source>
        <dbReference type="Proteomes" id="UP000018850"/>
    </source>
</evidence>
<dbReference type="Gene3D" id="3.40.50.1240">
    <property type="entry name" value="Phosphoglycerate mutase-like"/>
    <property type="match status" value="1"/>
</dbReference>
<dbReference type="SUPFAM" id="SSF53254">
    <property type="entry name" value="Phosphoglycerate mutase-like"/>
    <property type="match status" value="1"/>
</dbReference>
<protein>
    <submittedName>
        <fullName evidence="2">Putative phosphohistidine phosphatase, SixA</fullName>
    </submittedName>
</protein>
<sequence>MKKLVLMRHGKSSWEYDVEDIERPLKKRGMKDTQRVANQYVKLEGLPQHIFSSPANRALSTCKLFMETADVPKKKLTVVDKLYDFGGNSVISYIKSLDKSLDHIMIFGHNHAFTSIANIFGNRFIDNLPTAGLVVLQFDVDSWKDIDKGTTELLIIPKKLRK</sequence>